<dbReference type="PANTHER" id="PTHR42770">
    <property type="entry name" value="AMINO ACID TRANSPORTER-RELATED"/>
    <property type="match status" value="1"/>
</dbReference>
<keyword evidence="5 6" id="KW-0472">Membrane</keyword>
<dbReference type="InterPro" id="IPR002293">
    <property type="entry name" value="AA/rel_permease1"/>
</dbReference>
<feature type="transmembrane region" description="Helical" evidence="6">
    <location>
        <begin position="40"/>
        <end position="61"/>
    </location>
</feature>
<evidence type="ECO:0000256" key="3">
    <source>
        <dbReference type="ARBA" id="ARBA00022692"/>
    </source>
</evidence>
<feature type="transmembrane region" description="Helical" evidence="6">
    <location>
        <begin position="125"/>
        <end position="149"/>
    </location>
</feature>
<accession>I1A4L4</accession>
<evidence type="ECO:0000256" key="6">
    <source>
        <dbReference type="SAM" id="Phobius"/>
    </source>
</evidence>
<evidence type="ECO:0000256" key="2">
    <source>
        <dbReference type="ARBA" id="ARBA00022475"/>
    </source>
</evidence>
<feature type="transmembrane region" description="Helical" evidence="6">
    <location>
        <begin position="368"/>
        <end position="386"/>
    </location>
</feature>
<feature type="transmembrane region" description="Helical" evidence="6">
    <location>
        <begin position="93"/>
        <end position="119"/>
    </location>
</feature>
<protein>
    <submittedName>
        <fullName evidence="7">Amino acid permease</fullName>
    </submittedName>
</protein>
<evidence type="ECO:0000313" key="8">
    <source>
        <dbReference type="Proteomes" id="UP000006229"/>
    </source>
</evidence>
<evidence type="ECO:0000256" key="1">
    <source>
        <dbReference type="ARBA" id="ARBA00004651"/>
    </source>
</evidence>
<dbReference type="AlphaFoldDB" id="I1A4L4"/>
<keyword evidence="3 6" id="KW-0812">Transmembrane</keyword>
<dbReference type="PATRIC" id="fig|1131455.3.peg.610"/>
<dbReference type="InterPro" id="IPR050367">
    <property type="entry name" value="APC_superfamily"/>
</dbReference>
<dbReference type="GO" id="GO:0022857">
    <property type="term" value="F:transmembrane transporter activity"/>
    <property type="evidence" value="ECO:0007669"/>
    <property type="project" value="InterPro"/>
</dbReference>
<dbReference type="OrthoDB" id="384581at2"/>
<dbReference type="GO" id="GO:0005886">
    <property type="term" value="C:plasma membrane"/>
    <property type="evidence" value="ECO:0007669"/>
    <property type="project" value="UniProtKB-SubCell"/>
</dbReference>
<feature type="transmembrane region" description="Helical" evidence="6">
    <location>
        <begin position="240"/>
        <end position="262"/>
    </location>
</feature>
<comment type="caution">
    <text evidence="7">The sequence shown here is derived from an EMBL/GenBank/DDBJ whole genome shotgun (WGS) entry which is preliminary data.</text>
</comment>
<feature type="transmembrane region" description="Helical" evidence="6">
    <location>
        <begin position="161"/>
        <end position="183"/>
    </location>
</feature>
<reference evidence="7 8" key="1">
    <citation type="journal article" date="2012" name="J. Bacteriol.">
        <title>Genome annotation of five Mycoplasma canis strains.</title>
        <authorList>
            <person name="Brown D.R."/>
            <person name="May M."/>
            <person name="Michaels D.L."/>
            <person name="Barbet A.F."/>
        </authorList>
    </citation>
    <scope>NUCLEOTIDE SEQUENCE [LARGE SCALE GENOMIC DNA]</scope>
    <source>
        <strain evidence="7 8">UFG4</strain>
    </source>
</reference>
<dbReference type="Proteomes" id="UP000006229">
    <property type="component" value="Unassembled WGS sequence"/>
</dbReference>
<evidence type="ECO:0000313" key="7">
    <source>
        <dbReference type="EMBL" id="EIE41435.1"/>
    </source>
</evidence>
<dbReference type="RefSeq" id="WP_004797277.1">
    <property type="nucleotide sequence ID" value="NZ_AJFU01000006.1"/>
</dbReference>
<keyword evidence="2" id="KW-1003">Cell membrane</keyword>
<organism evidence="7 8">
    <name type="scientific">Mycoplasmopsis canis UFG4</name>
    <dbReference type="NCBI Taxonomy" id="1131455"/>
    <lineage>
        <taxon>Bacteria</taxon>
        <taxon>Bacillati</taxon>
        <taxon>Mycoplasmatota</taxon>
        <taxon>Mycoplasmoidales</taxon>
        <taxon>Metamycoplasmataceae</taxon>
        <taxon>Mycoplasmopsis</taxon>
    </lineage>
</organism>
<proteinExistence type="predicted"/>
<name>I1A4L4_9BACT</name>
<dbReference type="PIRSF" id="PIRSF006060">
    <property type="entry name" value="AA_transporter"/>
    <property type="match status" value="1"/>
</dbReference>
<evidence type="ECO:0000256" key="4">
    <source>
        <dbReference type="ARBA" id="ARBA00022989"/>
    </source>
</evidence>
<sequence>MKTHKKIGFWLSIAMIIGSVVGIGIFFKNGSISRAVDGDGASWLIAWILGGIISIGAALSFSEIGSFKDGKLSGLSNWVYKVTKSEKLAYHNALGYAIFYWGILNTVIGIFSSEAFFFFLKLTGVALGSLVTVWTHVLVGLIFTAFFVTMNIMSARVSGKFQFIITIIKFLPLFFALLIGIIFPETHNNNGSNAFLKQAFSIKGIIVALPAVLFAYDAFLVSSSISKKTENPTRTLPKAILIGMIFIVILYSLIAISSILHSSGTIHGLIADALPSRLKDQIAAIIIFFVFLSSLGVVNGISSAFVNEMHMLVKNRLLFGSKALLKKFSEWKTTIFYIITVESFYLLTFILPSIVLDTDILIDGISNFTTLFFFVVYGLVIFGYTIKRNKHNETKKINNILFYAGAIISIFGILFVEVSYLYLQFENLSSDKTNPSGWGVFWDNEKGSLIKNYVPLVVYLVTLTFLISMPWLNYAMEKIVFKRDIIKDLLNQNEEYTYFSHE</sequence>
<dbReference type="Pfam" id="PF13520">
    <property type="entry name" value="AA_permease_2"/>
    <property type="match status" value="1"/>
</dbReference>
<gene>
    <name evidence="7" type="ORF">MCANUFG4_03040</name>
</gene>
<dbReference type="Gene3D" id="1.20.1740.10">
    <property type="entry name" value="Amino acid/polyamine transporter I"/>
    <property type="match status" value="1"/>
</dbReference>
<feature type="transmembrane region" description="Helical" evidence="6">
    <location>
        <begin position="195"/>
        <end position="219"/>
    </location>
</feature>
<comment type="subcellular location">
    <subcellularLocation>
        <location evidence="1">Cell membrane</location>
        <topology evidence="1">Multi-pass membrane protein</topology>
    </subcellularLocation>
</comment>
<feature type="transmembrane region" description="Helical" evidence="6">
    <location>
        <begin position="453"/>
        <end position="474"/>
    </location>
</feature>
<keyword evidence="4 6" id="KW-1133">Transmembrane helix</keyword>
<keyword evidence="8" id="KW-1185">Reference proteome</keyword>
<evidence type="ECO:0000256" key="5">
    <source>
        <dbReference type="ARBA" id="ARBA00023136"/>
    </source>
</evidence>
<dbReference type="PANTHER" id="PTHR42770:SF7">
    <property type="entry name" value="MEMBRANE PROTEIN"/>
    <property type="match status" value="1"/>
</dbReference>
<feature type="transmembrane region" description="Helical" evidence="6">
    <location>
        <begin position="282"/>
        <end position="306"/>
    </location>
</feature>
<dbReference type="EMBL" id="AJFU01000006">
    <property type="protein sequence ID" value="EIE41435.1"/>
    <property type="molecule type" value="Genomic_DNA"/>
</dbReference>
<feature type="transmembrane region" description="Helical" evidence="6">
    <location>
        <begin position="335"/>
        <end position="356"/>
    </location>
</feature>
<feature type="transmembrane region" description="Helical" evidence="6">
    <location>
        <begin position="7"/>
        <end position="28"/>
    </location>
</feature>
<feature type="transmembrane region" description="Helical" evidence="6">
    <location>
        <begin position="398"/>
        <end position="423"/>
    </location>
</feature>